<reference evidence="8" key="2">
    <citation type="submission" date="2025-08" db="UniProtKB">
        <authorList>
            <consortium name="Ensembl"/>
        </authorList>
    </citation>
    <scope>IDENTIFICATION</scope>
</reference>
<feature type="domain" description="C2H2-type" evidence="7">
    <location>
        <begin position="37"/>
        <end position="58"/>
    </location>
</feature>
<gene>
    <name evidence="8" type="primary">ZNF207</name>
</gene>
<feature type="compositionally biased region" description="Basic and acidic residues" evidence="6">
    <location>
        <begin position="98"/>
        <end position="111"/>
    </location>
</feature>
<organism evidence="8 9">
    <name type="scientific">Coturnix japonica</name>
    <name type="common">Japanese quail</name>
    <name type="synonym">Coturnix coturnix japonica</name>
    <dbReference type="NCBI Taxonomy" id="93934"/>
    <lineage>
        <taxon>Eukaryota</taxon>
        <taxon>Metazoa</taxon>
        <taxon>Chordata</taxon>
        <taxon>Craniata</taxon>
        <taxon>Vertebrata</taxon>
        <taxon>Euteleostomi</taxon>
        <taxon>Archelosauria</taxon>
        <taxon>Archosauria</taxon>
        <taxon>Dinosauria</taxon>
        <taxon>Saurischia</taxon>
        <taxon>Theropoda</taxon>
        <taxon>Coelurosauria</taxon>
        <taxon>Aves</taxon>
        <taxon>Neognathae</taxon>
        <taxon>Galloanserae</taxon>
        <taxon>Galliformes</taxon>
        <taxon>Phasianidae</taxon>
        <taxon>Perdicinae</taxon>
        <taxon>Coturnix</taxon>
    </lineage>
</organism>
<evidence type="ECO:0000259" key="7">
    <source>
        <dbReference type="PROSITE" id="PS00028"/>
    </source>
</evidence>
<dbReference type="GO" id="GO:0000776">
    <property type="term" value="C:kinetochore"/>
    <property type="evidence" value="ECO:0007669"/>
    <property type="project" value="Ensembl"/>
</dbReference>
<feature type="compositionally biased region" description="Pro residues" evidence="6">
    <location>
        <begin position="142"/>
        <end position="155"/>
    </location>
</feature>
<dbReference type="SMART" id="SM00355">
    <property type="entry name" value="ZnF_C2H2"/>
    <property type="match status" value="2"/>
</dbReference>
<feature type="compositionally biased region" description="Low complexity" evidence="6">
    <location>
        <begin position="312"/>
        <end position="351"/>
    </location>
</feature>
<evidence type="ECO:0000256" key="5">
    <source>
        <dbReference type="ARBA" id="ARBA00023242"/>
    </source>
</evidence>
<dbReference type="GO" id="GO:0050821">
    <property type="term" value="P:protein stabilization"/>
    <property type="evidence" value="ECO:0007669"/>
    <property type="project" value="Ensembl"/>
</dbReference>
<dbReference type="GO" id="GO:0008017">
    <property type="term" value="F:microtubule binding"/>
    <property type="evidence" value="ECO:0007669"/>
    <property type="project" value="Ensembl"/>
</dbReference>
<accession>A0A8C2YHU1</accession>
<keyword evidence="4" id="KW-0862">Zinc</keyword>
<comment type="subcellular location">
    <subcellularLocation>
        <location evidence="1">Nucleus</location>
    </subcellularLocation>
</comment>
<name>A0A8C2YHU1_COTJA</name>
<dbReference type="GO" id="GO:0005654">
    <property type="term" value="C:nucleoplasm"/>
    <property type="evidence" value="ECO:0007669"/>
    <property type="project" value="Ensembl"/>
</dbReference>
<keyword evidence="2" id="KW-0479">Metal-binding</keyword>
<reference evidence="8" key="1">
    <citation type="submission" date="2015-11" db="EMBL/GenBank/DDBJ databases">
        <authorList>
            <consortium name="International Coturnix japonica Genome Analysis Consortium"/>
            <person name="Warren W."/>
            <person name="Burt D.W."/>
            <person name="Antin P.B."/>
            <person name="Lanford R."/>
            <person name="Gros J."/>
            <person name="Wilson R.K."/>
        </authorList>
    </citation>
    <scope>NUCLEOTIDE SEQUENCE [LARGE SCALE GENOMIC DNA]</scope>
</reference>
<dbReference type="PANTHER" id="PTHR23215:SF0">
    <property type="entry name" value="BUB3-INTERACTING AND GLEBS MOTIF-CONTAINING PROTEIN ZNF207"/>
    <property type="match status" value="1"/>
</dbReference>
<feature type="region of interest" description="Disordered" evidence="6">
    <location>
        <begin position="98"/>
        <end position="155"/>
    </location>
</feature>
<keyword evidence="3" id="KW-0863">Zinc-finger</keyword>
<keyword evidence="5" id="KW-0539">Nucleus</keyword>
<dbReference type="GO" id="GO:0008270">
    <property type="term" value="F:zinc ion binding"/>
    <property type="evidence" value="ECO:0007669"/>
    <property type="project" value="UniProtKB-KW"/>
</dbReference>
<feature type="compositionally biased region" description="Low complexity" evidence="6">
    <location>
        <begin position="209"/>
        <end position="220"/>
    </location>
</feature>
<protein>
    <submittedName>
        <fullName evidence="8">Zinc finger protein 207</fullName>
    </submittedName>
</protein>
<evidence type="ECO:0000256" key="2">
    <source>
        <dbReference type="ARBA" id="ARBA00022723"/>
    </source>
</evidence>
<evidence type="ECO:0000256" key="6">
    <source>
        <dbReference type="SAM" id="MobiDB-lite"/>
    </source>
</evidence>
<dbReference type="GO" id="GO:0008201">
    <property type="term" value="F:heparin binding"/>
    <property type="evidence" value="ECO:0007669"/>
    <property type="project" value="Ensembl"/>
</dbReference>
<feature type="region of interest" description="Disordered" evidence="6">
    <location>
        <begin position="205"/>
        <end position="264"/>
    </location>
</feature>
<evidence type="ECO:0000256" key="1">
    <source>
        <dbReference type="ARBA" id="ARBA00004123"/>
    </source>
</evidence>
<dbReference type="GO" id="GO:0090307">
    <property type="term" value="P:mitotic spindle assembly"/>
    <property type="evidence" value="ECO:0007669"/>
    <property type="project" value="Ensembl"/>
</dbReference>
<dbReference type="Ensembl" id="ENSCJPT00005037283.1">
    <property type="protein sequence ID" value="ENSCJPP00005027605.1"/>
    <property type="gene ID" value="ENSCJPG00005021386.1"/>
</dbReference>
<evidence type="ECO:0000256" key="3">
    <source>
        <dbReference type="ARBA" id="ARBA00022771"/>
    </source>
</evidence>
<dbReference type="Proteomes" id="UP000694412">
    <property type="component" value="Chromosome 18"/>
</dbReference>
<evidence type="ECO:0000313" key="8">
    <source>
        <dbReference type="Ensembl" id="ENSCJPP00005027605.1"/>
    </source>
</evidence>
<dbReference type="GO" id="GO:0005730">
    <property type="term" value="C:nucleolus"/>
    <property type="evidence" value="ECO:0007669"/>
    <property type="project" value="Ensembl"/>
</dbReference>
<feature type="region of interest" description="Disordered" evidence="6">
    <location>
        <begin position="294"/>
        <end position="358"/>
    </location>
</feature>
<dbReference type="GO" id="GO:0008608">
    <property type="term" value="P:attachment of spindle microtubules to kinetochore"/>
    <property type="evidence" value="ECO:0007669"/>
    <property type="project" value="Ensembl"/>
</dbReference>
<reference evidence="8" key="3">
    <citation type="submission" date="2025-09" db="UniProtKB">
        <authorList>
            <consortium name="Ensembl"/>
        </authorList>
    </citation>
    <scope>IDENTIFICATION</scope>
</reference>
<evidence type="ECO:0000313" key="9">
    <source>
        <dbReference type="Proteomes" id="UP000694412"/>
    </source>
</evidence>
<evidence type="ECO:0000256" key="4">
    <source>
        <dbReference type="ARBA" id="ARBA00022833"/>
    </source>
</evidence>
<proteinExistence type="predicted"/>
<dbReference type="PROSITE" id="PS00028">
    <property type="entry name" value="ZINC_FINGER_C2H2_1"/>
    <property type="match status" value="2"/>
</dbReference>
<feature type="compositionally biased region" description="Low complexity" evidence="6">
    <location>
        <begin position="122"/>
        <end position="136"/>
    </location>
</feature>
<dbReference type="PANTHER" id="PTHR23215">
    <property type="entry name" value="ZINC FINGER PROTEIN 207"/>
    <property type="match status" value="1"/>
</dbReference>
<keyword evidence="9" id="KW-1185">Reference proteome</keyword>
<dbReference type="AlphaFoldDB" id="A0A8C2YHU1"/>
<sequence length="457" mass="49361">MGRKKKKQLKPWCWYCNRDFDDEKILIQHQKAKHFKCHICHKKLYTGPGLAIHCMQVHKETIDAVPNAIPGRTDIELEIYGMEGIPEKDMEERRRLLEQKTQESQKKKQQDDSDEYEDDESAASTSFQPQQVQPQQGYIPPMAQPGLPPVPGAPGMPPGIPPLMAGVPPMMPGMPPVMPGIDVSMLYITCSLWFVGMPPPVGPRPGMPPMTQAQPAAAPGILNRPPAPAASAPTPQPPVTKPLFPSAGQMGTPVTSSSAASSNSESLSASSNALFPSTAQAAAAVQGPVGTDFKPLNSTAATTEPPKPTFPAYTQSTTSTTSTTNSTAAKPATSITSKPATLTTTSATSKLIHPDEDISLEERRAQLPKYQRNLPRPGQASLGNPPVGPIGGMMPPQPGIPPQQQGMRPPMPPHGNYTSLHFLLFKRFVGCLFFKPEMSLTMKNSFSQVWLCPLKKI</sequence>
<feature type="domain" description="C2H2-type" evidence="7">
    <location>
        <begin position="13"/>
        <end position="34"/>
    </location>
</feature>
<dbReference type="GO" id="GO:1990047">
    <property type="term" value="C:spindle matrix"/>
    <property type="evidence" value="ECO:0007669"/>
    <property type="project" value="Ensembl"/>
</dbReference>
<dbReference type="GO" id="GO:0007094">
    <property type="term" value="P:mitotic spindle assembly checkpoint signaling"/>
    <property type="evidence" value="ECO:0007669"/>
    <property type="project" value="Ensembl"/>
</dbReference>
<dbReference type="InterPro" id="IPR013087">
    <property type="entry name" value="Znf_C2H2_type"/>
</dbReference>
<dbReference type="GeneTree" id="ENSGT00730000111057"/>
<feature type="compositionally biased region" description="Acidic residues" evidence="6">
    <location>
        <begin position="112"/>
        <end position="121"/>
    </location>
</feature>
<dbReference type="CDD" id="cd20908">
    <property type="entry name" value="SUF4-like"/>
    <property type="match status" value="1"/>
</dbReference>